<name>A0AA38HB36_9TREE</name>
<dbReference type="EMBL" id="JAKWFO010000005">
    <property type="protein sequence ID" value="KAI9635921.1"/>
    <property type="molecule type" value="Genomic_DNA"/>
</dbReference>
<keyword evidence="3" id="KW-1185">Reference proteome</keyword>
<dbReference type="AlphaFoldDB" id="A0AA38HB36"/>
<dbReference type="RefSeq" id="XP_052945698.1">
    <property type="nucleotide sequence ID" value="XM_053088679.1"/>
</dbReference>
<evidence type="ECO:0000256" key="1">
    <source>
        <dbReference type="SAM" id="MobiDB-lite"/>
    </source>
</evidence>
<feature type="region of interest" description="Disordered" evidence="1">
    <location>
        <begin position="1"/>
        <end position="35"/>
    </location>
</feature>
<evidence type="ECO:0000313" key="3">
    <source>
        <dbReference type="Proteomes" id="UP001164286"/>
    </source>
</evidence>
<proteinExistence type="predicted"/>
<evidence type="ECO:0000313" key="2">
    <source>
        <dbReference type="EMBL" id="KAI9635921.1"/>
    </source>
</evidence>
<organism evidence="2 3">
    <name type="scientific">Dioszegia hungarica</name>
    <dbReference type="NCBI Taxonomy" id="4972"/>
    <lineage>
        <taxon>Eukaryota</taxon>
        <taxon>Fungi</taxon>
        <taxon>Dikarya</taxon>
        <taxon>Basidiomycota</taxon>
        <taxon>Agaricomycotina</taxon>
        <taxon>Tremellomycetes</taxon>
        <taxon>Tremellales</taxon>
        <taxon>Bulleribasidiaceae</taxon>
        <taxon>Dioszegia</taxon>
    </lineage>
</organism>
<reference evidence="2" key="1">
    <citation type="journal article" date="2022" name="G3 (Bethesda)">
        <title>High quality genome of the basidiomycete yeast Dioszegia hungarica PDD-24b-2 isolated from cloud water.</title>
        <authorList>
            <person name="Jarrige D."/>
            <person name="Haridas S."/>
            <person name="Bleykasten-Grosshans C."/>
            <person name="Joly M."/>
            <person name="Nadalig T."/>
            <person name="Sancelme M."/>
            <person name="Vuilleumier S."/>
            <person name="Grigoriev I.V."/>
            <person name="Amato P."/>
            <person name="Bringel F."/>
        </authorList>
    </citation>
    <scope>NUCLEOTIDE SEQUENCE</scope>
    <source>
        <strain evidence="2">PDD-24b-2</strain>
    </source>
</reference>
<gene>
    <name evidence="2" type="ORF">MKK02DRAFT_33232</name>
</gene>
<dbReference type="Proteomes" id="UP001164286">
    <property type="component" value="Unassembled WGS sequence"/>
</dbReference>
<comment type="caution">
    <text evidence="2">The sequence shown here is derived from an EMBL/GenBank/DDBJ whole genome shotgun (WGS) entry which is preliminary data.</text>
</comment>
<accession>A0AA38HB36</accession>
<protein>
    <submittedName>
        <fullName evidence="2">Uncharacterized protein</fullName>
    </submittedName>
</protein>
<dbReference type="GeneID" id="77727884"/>
<sequence length="368" mass="40738">MGVLYSKPKGDDMGDGMPTQNIHDDLSQALSPANPPPHPITGDILPLVLAHLGHGDLARCLRVNHQFFGCAGRLLYKVIEFHLSTSEQPSYAPKLFTGIRANRSRYEALKAYLGGGMAVPSSTKMELLSFTQDLQYAVHPLTDCIFHPVTDLLPSLVYLNIFFSNSRPIQGATCEWSCPILDSIAPTHIRIVDGRLVRHLEPHIPLGSLFYSSIQEIIMYVETTTINGSDADRRFSPSSGQRLWRVSRSSSTVKWRPLSNVLPVLAMTEKESDGTAEFTYSVVHHLLAAEWVGAKMTVYVFQGLVGFVVGPDDEGGRDPCDAKGEIFRREIFGGCREGLRNPFEKARMMLELVLRQGLNPVVKGRAFG</sequence>